<name>A0ACC3BJP6_PYRYE</name>
<sequence>MAEEPLSVATSLSESDDELYGTEADHVSSGRESSFFQRAMTFLPSAYQKVFVNGPSSGPNALPSALVPAQLRYGEFSLMVQMPFLVGREAETAELHQDGPVVEQLAVAIVWLARDGLLYCDIRPANVIVAETGGALRASLVDYDDMMILPLDVTAKNSEQVLQLVHADAAWRDDDDCSEILRGLDVLRGRMDNLLSSPPSPQQGPPEGRTAAPLFCSMEAGRCDGQCKGC</sequence>
<gene>
    <name evidence="1" type="ORF">I4F81_000735</name>
</gene>
<comment type="caution">
    <text evidence="1">The sequence shown here is derived from an EMBL/GenBank/DDBJ whole genome shotgun (WGS) entry which is preliminary data.</text>
</comment>
<evidence type="ECO:0000313" key="2">
    <source>
        <dbReference type="Proteomes" id="UP000798662"/>
    </source>
</evidence>
<evidence type="ECO:0000313" key="1">
    <source>
        <dbReference type="EMBL" id="KAK1858122.1"/>
    </source>
</evidence>
<protein>
    <submittedName>
        <fullName evidence="1">Uncharacterized protein</fullName>
    </submittedName>
</protein>
<dbReference type="EMBL" id="CM020618">
    <property type="protein sequence ID" value="KAK1858122.1"/>
    <property type="molecule type" value="Genomic_DNA"/>
</dbReference>
<organism evidence="1 2">
    <name type="scientific">Pyropia yezoensis</name>
    <name type="common">Susabi-nori</name>
    <name type="synonym">Porphyra yezoensis</name>
    <dbReference type="NCBI Taxonomy" id="2788"/>
    <lineage>
        <taxon>Eukaryota</taxon>
        <taxon>Rhodophyta</taxon>
        <taxon>Bangiophyceae</taxon>
        <taxon>Bangiales</taxon>
        <taxon>Bangiaceae</taxon>
        <taxon>Pyropia</taxon>
    </lineage>
</organism>
<accession>A0ACC3BJP6</accession>
<reference evidence="1" key="1">
    <citation type="submission" date="2019-11" db="EMBL/GenBank/DDBJ databases">
        <title>Nori genome reveals adaptations in red seaweeds to the harsh intertidal environment.</title>
        <authorList>
            <person name="Wang D."/>
            <person name="Mao Y."/>
        </authorList>
    </citation>
    <scope>NUCLEOTIDE SEQUENCE</scope>
    <source>
        <tissue evidence="1">Gametophyte</tissue>
    </source>
</reference>
<dbReference type="Proteomes" id="UP000798662">
    <property type="component" value="Chromosome 1"/>
</dbReference>
<proteinExistence type="predicted"/>
<keyword evidence="2" id="KW-1185">Reference proteome</keyword>